<dbReference type="InterPro" id="IPR001568">
    <property type="entry name" value="RNase_T2-like"/>
</dbReference>
<dbReference type="InterPro" id="IPR036430">
    <property type="entry name" value="RNase_T2-like_sf"/>
</dbReference>
<keyword evidence="4" id="KW-1185">Reference proteome</keyword>
<dbReference type="Pfam" id="PF00445">
    <property type="entry name" value="Ribonuclease_T2"/>
    <property type="match status" value="1"/>
</dbReference>
<dbReference type="EMBL" id="KN042434">
    <property type="protein sequence ID" value="KFH62011.1"/>
    <property type="molecule type" value="Genomic_DNA"/>
</dbReference>
<organism evidence="3 4">
    <name type="scientific">Podila verticillata NRRL 6337</name>
    <dbReference type="NCBI Taxonomy" id="1069443"/>
    <lineage>
        <taxon>Eukaryota</taxon>
        <taxon>Fungi</taxon>
        <taxon>Fungi incertae sedis</taxon>
        <taxon>Mucoromycota</taxon>
        <taxon>Mortierellomycotina</taxon>
        <taxon>Mortierellomycetes</taxon>
        <taxon>Mortierellales</taxon>
        <taxon>Mortierellaceae</taxon>
        <taxon>Podila</taxon>
    </lineage>
</organism>
<evidence type="ECO:0000256" key="2">
    <source>
        <dbReference type="RuleBase" id="RU004328"/>
    </source>
</evidence>
<dbReference type="GO" id="GO:0005576">
    <property type="term" value="C:extracellular region"/>
    <property type="evidence" value="ECO:0007669"/>
    <property type="project" value="TreeGrafter"/>
</dbReference>
<sequence length="103" mass="11713">MRRSVTKDRDVYAYFNKALELRAHFDVYKALADQGIVPGSTPNVNDMHKAVQKAFGVDAQINCNNGQLSEVWLYFQVQTKDNYVAQKPASRGSCRGYIHYPVK</sequence>
<protein>
    <submittedName>
        <fullName evidence="3">Ribonuclease T2 family protein</fullName>
    </submittedName>
</protein>
<accession>A0A086TJ84</accession>
<dbReference type="PANTHER" id="PTHR11240:SF22">
    <property type="entry name" value="RIBONUCLEASE T2"/>
    <property type="match status" value="1"/>
</dbReference>
<comment type="similarity">
    <text evidence="1 2">Belongs to the RNase T2 family.</text>
</comment>
<dbReference type="SUPFAM" id="SSF55895">
    <property type="entry name" value="Ribonuclease Rh-like"/>
    <property type="match status" value="1"/>
</dbReference>
<gene>
    <name evidence="3" type="ORF">MVEG_12165</name>
</gene>
<evidence type="ECO:0000256" key="1">
    <source>
        <dbReference type="ARBA" id="ARBA00007469"/>
    </source>
</evidence>
<dbReference type="Proteomes" id="UP000243308">
    <property type="component" value="Unassembled WGS sequence"/>
</dbReference>
<name>A0A086TJ84_9FUNG</name>
<dbReference type="PANTHER" id="PTHR11240">
    <property type="entry name" value="RIBONUCLEASE T2"/>
    <property type="match status" value="1"/>
</dbReference>
<evidence type="ECO:0000313" key="3">
    <source>
        <dbReference type="EMBL" id="KFH62011.1"/>
    </source>
</evidence>
<dbReference type="Gene3D" id="3.90.730.10">
    <property type="entry name" value="Ribonuclease T2-like"/>
    <property type="match status" value="1"/>
</dbReference>
<reference evidence="3 4" key="1">
    <citation type="submission" date="2011-02" db="EMBL/GenBank/DDBJ databases">
        <title>The Genome Sequence of Mortierella verticillata NRRL 6337.</title>
        <authorList>
            <consortium name="The Broad Institute Genome Sequencing Platform"/>
            <person name="Russ C."/>
            <person name="Cuomo C."/>
            <person name="Burger G."/>
            <person name="Gray M.W."/>
            <person name="Holland P.W.H."/>
            <person name="King N."/>
            <person name="Lang F.B.F."/>
            <person name="Roger A.J."/>
            <person name="Ruiz-Trillo I."/>
            <person name="Young S.K."/>
            <person name="Zeng Q."/>
            <person name="Gargeya S."/>
            <person name="Alvarado L."/>
            <person name="Berlin A."/>
            <person name="Chapman S.B."/>
            <person name="Chen Z."/>
            <person name="Freedman E."/>
            <person name="Gellesch M."/>
            <person name="Goldberg J."/>
            <person name="Griggs A."/>
            <person name="Gujja S."/>
            <person name="Heilman E."/>
            <person name="Heiman D."/>
            <person name="Howarth C."/>
            <person name="Mehta T."/>
            <person name="Neiman D."/>
            <person name="Pearson M."/>
            <person name="Roberts A."/>
            <person name="Saif S."/>
            <person name="Shea T."/>
            <person name="Shenoy N."/>
            <person name="Sisk P."/>
            <person name="Stolte C."/>
            <person name="Sykes S."/>
            <person name="White J."/>
            <person name="Yandava C."/>
            <person name="Haas B."/>
            <person name="Nusbaum C."/>
            <person name="Birren B."/>
        </authorList>
    </citation>
    <scope>NUCLEOTIDE SEQUENCE [LARGE SCALE GENOMIC DNA]</scope>
    <source>
        <strain evidence="3 4">NRRL 6337</strain>
    </source>
</reference>
<dbReference type="OrthoDB" id="2403845at2759"/>
<proteinExistence type="inferred from homology"/>
<dbReference type="AlphaFoldDB" id="A0A086TJ84"/>
<evidence type="ECO:0000313" key="4">
    <source>
        <dbReference type="Proteomes" id="UP000243308"/>
    </source>
</evidence>
<dbReference type="GO" id="GO:0006401">
    <property type="term" value="P:RNA catabolic process"/>
    <property type="evidence" value="ECO:0007669"/>
    <property type="project" value="TreeGrafter"/>
</dbReference>
<dbReference type="GO" id="GO:0003723">
    <property type="term" value="F:RNA binding"/>
    <property type="evidence" value="ECO:0007669"/>
    <property type="project" value="InterPro"/>
</dbReference>
<dbReference type="GO" id="GO:0033897">
    <property type="term" value="F:ribonuclease T2 activity"/>
    <property type="evidence" value="ECO:0007669"/>
    <property type="project" value="InterPro"/>
</dbReference>